<dbReference type="GeneID" id="81389858"/>
<dbReference type="Gene3D" id="3.40.50.1820">
    <property type="entry name" value="alpha/beta hydrolase"/>
    <property type="match status" value="1"/>
</dbReference>
<dbReference type="InterPro" id="IPR052897">
    <property type="entry name" value="Sec-Metab_Biosynth_Hydrolase"/>
</dbReference>
<dbReference type="AlphaFoldDB" id="A0A9W9KQL3"/>
<dbReference type="PANTHER" id="PTHR37017">
    <property type="entry name" value="AB HYDROLASE-1 DOMAIN-CONTAINING PROTEIN-RELATED"/>
    <property type="match status" value="1"/>
</dbReference>
<evidence type="ECO:0000313" key="2">
    <source>
        <dbReference type="EMBL" id="KAJ5114347.1"/>
    </source>
</evidence>
<dbReference type="GO" id="GO:0017000">
    <property type="term" value="P:antibiotic biosynthetic process"/>
    <property type="evidence" value="ECO:0007669"/>
    <property type="project" value="UniProtKB-ARBA"/>
</dbReference>
<dbReference type="OrthoDB" id="408373at2759"/>
<comment type="caution">
    <text evidence="2">The sequence shown here is derived from an EMBL/GenBank/DDBJ whole genome shotgun (WGS) entry which is preliminary data.</text>
</comment>
<dbReference type="Proteomes" id="UP001141434">
    <property type="component" value="Unassembled WGS sequence"/>
</dbReference>
<proteinExistence type="predicted"/>
<dbReference type="SUPFAM" id="SSF53474">
    <property type="entry name" value="alpha/beta-Hydrolases"/>
    <property type="match status" value="1"/>
</dbReference>
<dbReference type="Pfam" id="PF12697">
    <property type="entry name" value="Abhydrolase_6"/>
    <property type="match status" value="1"/>
</dbReference>
<protein>
    <recommendedName>
        <fullName evidence="1">AB hydrolase-1 domain-containing protein</fullName>
    </recommendedName>
</protein>
<organism evidence="2 3">
    <name type="scientific">Penicillium alfredii</name>
    <dbReference type="NCBI Taxonomy" id="1506179"/>
    <lineage>
        <taxon>Eukaryota</taxon>
        <taxon>Fungi</taxon>
        <taxon>Dikarya</taxon>
        <taxon>Ascomycota</taxon>
        <taxon>Pezizomycotina</taxon>
        <taxon>Eurotiomycetes</taxon>
        <taxon>Eurotiomycetidae</taxon>
        <taxon>Eurotiales</taxon>
        <taxon>Aspergillaceae</taxon>
        <taxon>Penicillium</taxon>
    </lineage>
</organism>
<dbReference type="PANTHER" id="PTHR37017:SF10">
    <property type="entry name" value="AB HYDROLASE-1 DOMAIN-CONTAINING PROTEIN"/>
    <property type="match status" value="1"/>
</dbReference>
<evidence type="ECO:0000259" key="1">
    <source>
        <dbReference type="Pfam" id="PF12697"/>
    </source>
</evidence>
<gene>
    <name evidence="2" type="ORF">NUU61_000106</name>
</gene>
<dbReference type="InterPro" id="IPR029058">
    <property type="entry name" value="AB_hydrolase_fold"/>
</dbReference>
<accession>A0A9W9KQL3</accession>
<keyword evidence="3" id="KW-1185">Reference proteome</keyword>
<dbReference type="RefSeq" id="XP_056515540.1">
    <property type="nucleotide sequence ID" value="XM_056650690.1"/>
</dbReference>
<reference evidence="2" key="2">
    <citation type="journal article" date="2023" name="IMA Fungus">
        <title>Comparative genomic study of the Penicillium genus elucidates a diverse pangenome and 15 lateral gene transfer events.</title>
        <authorList>
            <person name="Petersen C."/>
            <person name="Sorensen T."/>
            <person name="Nielsen M.R."/>
            <person name="Sondergaard T.E."/>
            <person name="Sorensen J.L."/>
            <person name="Fitzpatrick D.A."/>
            <person name="Frisvad J.C."/>
            <person name="Nielsen K.L."/>
        </authorList>
    </citation>
    <scope>NUCLEOTIDE SEQUENCE</scope>
    <source>
        <strain evidence="2">IBT 34128</strain>
    </source>
</reference>
<reference evidence="2" key="1">
    <citation type="submission" date="2022-11" db="EMBL/GenBank/DDBJ databases">
        <authorList>
            <person name="Petersen C."/>
        </authorList>
    </citation>
    <scope>NUCLEOTIDE SEQUENCE</scope>
    <source>
        <strain evidence="2">IBT 34128</strain>
    </source>
</reference>
<dbReference type="EMBL" id="JAPMSZ010000001">
    <property type="protein sequence ID" value="KAJ5114347.1"/>
    <property type="molecule type" value="Genomic_DNA"/>
</dbReference>
<name>A0A9W9KQL3_9EURO</name>
<dbReference type="InterPro" id="IPR000073">
    <property type="entry name" value="AB_hydrolase_1"/>
</dbReference>
<feature type="domain" description="AB hydrolase-1" evidence="1">
    <location>
        <begin position="8"/>
        <end position="244"/>
    </location>
</feature>
<dbReference type="GO" id="GO:0072330">
    <property type="term" value="P:monocarboxylic acid biosynthetic process"/>
    <property type="evidence" value="ECO:0007669"/>
    <property type="project" value="UniProtKB-ARBA"/>
</dbReference>
<sequence>MASTLPTIVLVHGAWQVPASYQPFIDTLIALGFTVHCPRLPSCNGAQPPTASLPDDVSCVREVIVGLVESGERVLLVMHSYGGIVGTDASTGLSIRERQATGATGGIIHLVYLCAYLLQPGTSVLDIINESGSASLLPQFVHAADDGTTFPVDPVRSLLGGMDQRDIDAALPHLVRFPASAMATPAAGDAWRRIPITYVHTTDDYAVFKSFQDIMLRKVRENGVEVKTAEYESNHSVFLTKREEMGRVVVAAAQDTRNSA</sequence>
<evidence type="ECO:0000313" key="3">
    <source>
        <dbReference type="Proteomes" id="UP001141434"/>
    </source>
</evidence>